<proteinExistence type="inferred from homology"/>
<dbReference type="SUPFAM" id="SSF75445">
    <property type="entry name" value="D-ribose-5-phosphate isomerase (RpiA), lid domain"/>
    <property type="match status" value="1"/>
</dbReference>
<dbReference type="InterPro" id="IPR020672">
    <property type="entry name" value="Ribose5P_isomerase_typA_subgr"/>
</dbReference>
<dbReference type="CDD" id="cd01398">
    <property type="entry name" value="RPI_A"/>
    <property type="match status" value="1"/>
</dbReference>
<comment type="pathway">
    <text evidence="2">Carbohydrate degradation; pentose phosphate pathway; D-ribose 5-phosphate from D-ribulose 5-phosphate (non-oxidative stage): step 1/1.</text>
</comment>
<comment type="catalytic activity">
    <reaction evidence="2">
        <text>aldehydo-D-ribose 5-phosphate = D-ribulose 5-phosphate</text>
        <dbReference type="Rhea" id="RHEA:14657"/>
        <dbReference type="ChEBI" id="CHEBI:58121"/>
        <dbReference type="ChEBI" id="CHEBI:58273"/>
        <dbReference type="EC" id="5.3.1.6"/>
    </reaction>
</comment>
<feature type="binding site" evidence="2">
    <location>
        <begin position="96"/>
        <end position="99"/>
    </location>
    <ligand>
        <name>substrate</name>
    </ligand>
</feature>
<organism evidence="3 4">
    <name type="scientific">Anaeromyxobacter diazotrophicus</name>
    <dbReference type="NCBI Taxonomy" id="2590199"/>
    <lineage>
        <taxon>Bacteria</taxon>
        <taxon>Pseudomonadati</taxon>
        <taxon>Myxococcota</taxon>
        <taxon>Myxococcia</taxon>
        <taxon>Myxococcales</taxon>
        <taxon>Cystobacterineae</taxon>
        <taxon>Anaeromyxobacteraceae</taxon>
        <taxon>Anaeromyxobacter</taxon>
    </lineage>
</organism>
<comment type="subunit">
    <text evidence="2">Homodimer.</text>
</comment>
<keyword evidence="1 2" id="KW-0413">Isomerase</keyword>
<dbReference type="Gene3D" id="3.30.70.260">
    <property type="match status" value="1"/>
</dbReference>
<dbReference type="GO" id="GO:0009052">
    <property type="term" value="P:pentose-phosphate shunt, non-oxidative branch"/>
    <property type="evidence" value="ECO:0007669"/>
    <property type="project" value="UniProtKB-UniRule"/>
</dbReference>
<accession>A0A7I9VG95</accession>
<evidence type="ECO:0000256" key="2">
    <source>
        <dbReference type="HAMAP-Rule" id="MF_00170"/>
    </source>
</evidence>
<dbReference type="PANTHER" id="PTHR43748:SF3">
    <property type="entry name" value="RIBOSE-5-PHOSPHATE ISOMERASE 3, CHLOROPLASTIC-RELATED"/>
    <property type="match status" value="1"/>
</dbReference>
<feature type="binding site" evidence="2">
    <location>
        <position position="123"/>
    </location>
    <ligand>
        <name>substrate</name>
    </ligand>
</feature>
<dbReference type="InterPro" id="IPR004788">
    <property type="entry name" value="Ribose5P_isomerase_type_A"/>
</dbReference>
<dbReference type="NCBIfam" id="TIGR00021">
    <property type="entry name" value="rpiA"/>
    <property type="match status" value="1"/>
</dbReference>
<evidence type="ECO:0000313" key="4">
    <source>
        <dbReference type="Proteomes" id="UP000503640"/>
    </source>
</evidence>
<evidence type="ECO:0000313" key="3">
    <source>
        <dbReference type="EMBL" id="GEJ55416.1"/>
    </source>
</evidence>
<gene>
    <name evidence="2 3" type="primary">rpiA</name>
    <name evidence="3" type="ORF">AMYX_01570</name>
</gene>
<dbReference type="Proteomes" id="UP000503640">
    <property type="component" value="Unassembled WGS sequence"/>
</dbReference>
<comment type="caution">
    <text evidence="2">Lacks conserved residue(s) required for the propagation of feature annotation.</text>
</comment>
<reference evidence="4" key="1">
    <citation type="journal article" date="2020" name="Appl. Environ. Microbiol.">
        <title>Diazotrophic Anaeromyxobacter Isolates from Soils.</title>
        <authorList>
            <person name="Masuda Y."/>
            <person name="Yamanaka H."/>
            <person name="Xu Z.X."/>
            <person name="Shiratori Y."/>
            <person name="Aono T."/>
            <person name="Amachi S."/>
            <person name="Senoo K."/>
            <person name="Itoh H."/>
        </authorList>
    </citation>
    <scope>NUCLEOTIDE SEQUENCE [LARGE SCALE GENOMIC DNA]</scope>
    <source>
        <strain evidence="4">R267</strain>
    </source>
</reference>
<dbReference type="InterPro" id="IPR037171">
    <property type="entry name" value="NagB/RpiA_transferase-like"/>
</dbReference>
<dbReference type="NCBIfam" id="NF001924">
    <property type="entry name" value="PRK00702.1"/>
    <property type="match status" value="1"/>
</dbReference>
<dbReference type="AlphaFoldDB" id="A0A7I9VG95"/>
<comment type="function">
    <text evidence="2">Catalyzes the reversible conversion of ribose-5-phosphate to ribulose 5-phosphate.</text>
</comment>
<protein>
    <recommendedName>
        <fullName evidence="2">Ribose-5-phosphate isomerase A</fullName>
        <ecNumber evidence="2">5.3.1.6</ecNumber>
    </recommendedName>
    <alternativeName>
        <fullName evidence="2">Phosphoriboisomerase A</fullName>
        <shortName evidence="2">PRI</shortName>
    </alternativeName>
</protein>
<dbReference type="EMBL" id="BJTG01000001">
    <property type="protein sequence ID" value="GEJ55416.1"/>
    <property type="molecule type" value="Genomic_DNA"/>
</dbReference>
<dbReference type="Gene3D" id="3.40.50.1360">
    <property type="match status" value="1"/>
</dbReference>
<comment type="similarity">
    <text evidence="2">Belongs to the ribose 5-phosphate isomerase family.</text>
</comment>
<dbReference type="InterPro" id="IPR050262">
    <property type="entry name" value="Ribose-5P_isomerase"/>
</dbReference>
<dbReference type="SUPFAM" id="SSF100950">
    <property type="entry name" value="NagB/RpiA/CoA transferase-like"/>
    <property type="match status" value="1"/>
</dbReference>
<dbReference type="GO" id="GO:0004751">
    <property type="term" value="F:ribose-5-phosphate isomerase activity"/>
    <property type="evidence" value="ECO:0007669"/>
    <property type="project" value="UniProtKB-UniRule"/>
</dbReference>
<feature type="binding site" evidence="2">
    <location>
        <begin position="83"/>
        <end position="86"/>
    </location>
    <ligand>
        <name>substrate</name>
    </ligand>
</feature>
<keyword evidence="4" id="KW-1185">Reference proteome</keyword>
<dbReference type="RefSeq" id="WP_235969385.1">
    <property type="nucleotide sequence ID" value="NZ_BJTG01000001.1"/>
</dbReference>
<comment type="caution">
    <text evidence="3">The sequence shown here is derived from an EMBL/GenBank/DDBJ whole genome shotgun (WGS) entry which is preliminary data.</text>
</comment>
<feature type="active site" description="Proton acceptor" evidence="2">
    <location>
        <position position="105"/>
    </location>
</feature>
<dbReference type="PANTHER" id="PTHR43748">
    <property type="entry name" value="RIBOSE-5-PHOSPHATE ISOMERASE 3, CHLOROPLASTIC-RELATED"/>
    <property type="match status" value="1"/>
</dbReference>
<dbReference type="UniPathway" id="UPA00115">
    <property type="reaction ID" value="UER00412"/>
</dbReference>
<dbReference type="Pfam" id="PF06026">
    <property type="entry name" value="Rib_5-P_isom_A"/>
    <property type="match status" value="1"/>
</dbReference>
<name>A0A7I9VG95_9BACT</name>
<dbReference type="EC" id="5.3.1.6" evidence="2"/>
<sequence length="231" mass="23888">MGALAPNEAMARRALELVPQGARLGLGSGRAAQAFVRVLGERVREGLQVRCVPTSRATEALAAREGVPLATLEELGELDLAVDGADEVSPALDLVKGYGGALVREKIVAAASRRLVILAQPAKQVAALGARGVLPVEVVAFGWSYCARRLAELGLRPARRLAGEAPFVSDGGNHVLDCAVSPIADPADLERSLAAIPGVVGTGLFLGLASVVFLEDERGEVTVLHRPGAAP</sequence>
<evidence type="ECO:0000256" key="1">
    <source>
        <dbReference type="ARBA" id="ARBA00023235"/>
    </source>
</evidence>
<dbReference type="HAMAP" id="MF_00170">
    <property type="entry name" value="Rib_5P_isom_A"/>
    <property type="match status" value="1"/>
</dbReference>